<organism evidence="1 2">
    <name type="scientific">Ensete ventricosum</name>
    <name type="common">Abyssinian banana</name>
    <name type="synonym">Musa ensete</name>
    <dbReference type="NCBI Taxonomy" id="4639"/>
    <lineage>
        <taxon>Eukaryota</taxon>
        <taxon>Viridiplantae</taxon>
        <taxon>Streptophyta</taxon>
        <taxon>Embryophyta</taxon>
        <taxon>Tracheophyta</taxon>
        <taxon>Spermatophyta</taxon>
        <taxon>Magnoliopsida</taxon>
        <taxon>Liliopsida</taxon>
        <taxon>Zingiberales</taxon>
        <taxon>Musaceae</taxon>
        <taxon>Ensete</taxon>
    </lineage>
</organism>
<dbReference type="Proteomes" id="UP000287651">
    <property type="component" value="Unassembled WGS sequence"/>
</dbReference>
<evidence type="ECO:0000313" key="2">
    <source>
        <dbReference type="Proteomes" id="UP000287651"/>
    </source>
</evidence>
<dbReference type="EMBL" id="AMZH03006123">
    <property type="protein sequence ID" value="RRT64613.1"/>
    <property type="molecule type" value="Genomic_DNA"/>
</dbReference>
<reference evidence="1 2" key="1">
    <citation type="journal article" date="2014" name="Agronomy (Basel)">
        <title>A Draft Genome Sequence for Ensete ventricosum, the Drought-Tolerant Tree Against Hunger.</title>
        <authorList>
            <person name="Harrison J."/>
            <person name="Moore K.A."/>
            <person name="Paszkiewicz K."/>
            <person name="Jones T."/>
            <person name="Grant M."/>
            <person name="Ambacheew D."/>
            <person name="Muzemil S."/>
            <person name="Studholme D.J."/>
        </authorList>
    </citation>
    <scope>NUCLEOTIDE SEQUENCE [LARGE SCALE GENOMIC DNA]</scope>
</reference>
<gene>
    <name evidence="1" type="ORF">B296_00009431</name>
</gene>
<protein>
    <submittedName>
        <fullName evidence="1">Uncharacterized protein</fullName>
    </submittedName>
</protein>
<comment type="caution">
    <text evidence="1">The sequence shown here is derived from an EMBL/GenBank/DDBJ whole genome shotgun (WGS) entry which is preliminary data.</text>
</comment>
<evidence type="ECO:0000313" key="1">
    <source>
        <dbReference type="EMBL" id="RRT64613.1"/>
    </source>
</evidence>
<dbReference type="AlphaFoldDB" id="A0A426ZKS8"/>
<name>A0A426ZKS8_ENSVE</name>
<proteinExistence type="predicted"/>
<sequence>MSGTYLSASRSICGPPTTRWYRGFSPVLFVTGLYQVVAVEVSIVTARYRLVAVNFDHRNPLLGGINLAAAHCGDGRSKRKRENLG</sequence>
<accession>A0A426ZKS8</accession>